<reference evidence="2" key="1">
    <citation type="journal article" date="2023" name="Nat. Plants">
        <title>Single-cell RNA sequencing provides a high-resolution roadmap for understanding the multicellular compartmentation of specialized metabolism.</title>
        <authorList>
            <person name="Sun S."/>
            <person name="Shen X."/>
            <person name="Li Y."/>
            <person name="Li Y."/>
            <person name="Wang S."/>
            <person name="Li R."/>
            <person name="Zhang H."/>
            <person name="Shen G."/>
            <person name="Guo B."/>
            <person name="Wei J."/>
            <person name="Xu J."/>
            <person name="St-Pierre B."/>
            <person name="Chen S."/>
            <person name="Sun C."/>
        </authorList>
    </citation>
    <scope>NUCLEOTIDE SEQUENCE [LARGE SCALE GENOMIC DNA]</scope>
</reference>
<accession>A0ACB9ZMG5</accession>
<sequence length="140" mass="16050">MGRIGFKDFKGFNLAILAKQLPVQPKIRLFLWRVAKNVLSTGSNCLRRGVTESLDCVHCGYQVEDDRYALFDCVLAKKVWNYLLLGDKWCRIYALRFLDLVHSVLLQYDPEVVSIFATCARLIDLPEISLGMKEHVQTKA</sequence>
<dbReference type="EMBL" id="CM044708">
    <property type="protein sequence ID" value="KAI5648889.1"/>
    <property type="molecule type" value="Genomic_DNA"/>
</dbReference>
<evidence type="ECO:0000313" key="1">
    <source>
        <dbReference type="EMBL" id="KAI5648889.1"/>
    </source>
</evidence>
<name>A0ACB9ZMG5_CATRO</name>
<proteinExistence type="predicted"/>
<comment type="caution">
    <text evidence="1">The sequence shown here is derived from an EMBL/GenBank/DDBJ whole genome shotgun (WGS) entry which is preliminary data.</text>
</comment>
<organism evidence="1 2">
    <name type="scientific">Catharanthus roseus</name>
    <name type="common">Madagascar periwinkle</name>
    <name type="synonym">Vinca rosea</name>
    <dbReference type="NCBI Taxonomy" id="4058"/>
    <lineage>
        <taxon>Eukaryota</taxon>
        <taxon>Viridiplantae</taxon>
        <taxon>Streptophyta</taxon>
        <taxon>Embryophyta</taxon>
        <taxon>Tracheophyta</taxon>
        <taxon>Spermatophyta</taxon>
        <taxon>Magnoliopsida</taxon>
        <taxon>eudicotyledons</taxon>
        <taxon>Gunneridae</taxon>
        <taxon>Pentapetalae</taxon>
        <taxon>asterids</taxon>
        <taxon>lamiids</taxon>
        <taxon>Gentianales</taxon>
        <taxon>Apocynaceae</taxon>
        <taxon>Rauvolfioideae</taxon>
        <taxon>Vinceae</taxon>
        <taxon>Catharanthinae</taxon>
        <taxon>Catharanthus</taxon>
    </lineage>
</organism>
<gene>
    <name evidence="1" type="ORF">M9H77_34894</name>
</gene>
<protein>
    <submittedName>
        <fullName evidence="1">Uncharacterized protein</fullName>
    </submittedName>
</protein>
<dbReference type="Proteomes" id="UP001060085">
    <property type="component" value="Linkage Group LG08"/>
</dbReference>
<keyword evidence="2" id="KW-1185">Reference proteome</keyword>
<evidence type="ECO:0000313" key="2">
    <source>
        <dbReference type="Proteomes" id="UP001060085"/>
    </source>
</evidence>